<dbReference type="EMBL" id="OV121137">
    <property type="protein sequence ID" value="CAH0559467.1"/>
    <property type="molecule type" value="Genomic_DNA"/>
</dbReference>
<name>A0A9P0BBH6_BRAAE</name>
<sequence>MIKYDAKCGNDIEKLVLNRKSVLIAKQLQDRAIGLDTPSIEEFTEEEVEDDQMSVASDTSKKRKLNQEEKECINCQEMMNDLNYEKKINKELSQHNTELRENNNFLRTLAIEKSSPVQNKTYSNVVSNNIPKKQNYVQLVIKPKPNYKGDALNIVQKQVYEKTKARVIEINKINNGTIYIKCNSEHDAQDISKTLNNENSDIITVSSRTKDNPQLRITNMVSNADKQELEEDIIQRNQLLVGSVKILHIYKQKNEKYGAITEVSADAYAKIMKTETAFVGYQNCKVYDEYNINRCKKCCGYNHSYKKCQENQNRKKACLKCGAEHTLKEYMIEQMDKKPEIIVCTEAWLKKDITFIDFPEYTQLDNGSMINQNDGVVMYIKSGLQYNSINEQYGELKVVIQT</sequence>
<evidence type="ECO:0000313" key="1">
    <source>
        <dbReference type="EMBL" id="CAH0559467.1"/>
    </source>
</evidence>
<keyword evidence="2" id="KW-1185">Reference proteome</keyword>
<dbReference type="OrthoDB" id="6775022at2759"/>
<accession>A0A9P0BBH6</accession>
<protein>
    <recommendedName>
        <fullName evidence="3">Gag-like protein</fullName>
    </recommendedName>
</protein>
<evidence type="ECO:0008006" key="3">
    <source>
        <dbReference type="Google" id="ProtNLM"/>
    </source>
</evidence>
<dbReference type="Proteomes" id="UP001154078">
    <property type="component" value="Chromosome 6"/>
</dbReference>
<evidence type="ECO:0000313" key="2">
    <source>
        <dbReference type="Proteomes" id="UP001154078"/>
    </source>
</evidence>
<gene>
    <name evidence="1" type="ORF">MELIAE_LOCUS9554</name>
</gene>
<organism evidence="1 2">
    <name type="scientific">Brassicogethes aeneus</name>
    <name type="common">Rape pollen beetle</name>
    <name type="synonym">Meligethes aeneus</name>
    <dbReference type="NCBI Taxonomy" id="1431903"/>
    <lineage>
        <taxon>Eukaryota</taxon>
        <taxon>Metazoa</taxon>
        <taxon>Ecdysozoa</taxon>
        <taxon>Arthropoda</taxon>
        <taxon>Hexapoda</taxon>
        <taxon>Insecta</taxon>
        <taxon>Pterygota</taxon>
        <taxon>Neoptera</taxon>
        <taxon>Endopterygota</taxon>
        <taxon>Coleoptera</taxon>
        <taxon>Polyphaga</taxon>
        <taxon>Cucujiformia</taxon>
        <taxon>Nitidulidae</taxon>
        <taxon>Meligethinae</taxon>
        <taxon>Brassicogethes</taxon>
    </lineage>
</organism>
<proteinExistence type="predicted"/>
<reference evidence="1" key="1">
    <citation type="submission" date="2021-12" db="EMBL/GenBank/DDBJ databases">
        <authorList>
            <person name="King R."/>
        </authorList>
    </citation>
    <scope>NUCLEOTIDE SEQUENCE</scope>
</reference>
<dbReference type="AlphaFoldDB" id="A0A9P0BBH6"/>